<evidence type="ECO:0000256" key="7">
    <source>
        <dbReference type="RuleBase" id="RU361270"/>
    </source>
</evidence>
<evidence type="ECO:0000259" key="8">
    <source>
        <dbReference type="SMART" id="SM00095"/>
    </source>
</evidence>
<dbReference type="PANTHER" id="PTHR10395:SF7">
    <property type="entry name" value="5-HYDROXYISOURATE HYDROLASE"/>
    <property type="match status" value="1"/>
</dbReference>
<dbReference type="EMBL" id="JBHSPH010000010">
    <property type="protein sequence ID" value="MFC5864490.1"/>
    <property type="molecule type" value="Genomic_DNA"/>
</dbReference>
<dbReference type="SMART" id="SM00095">
    <property type="entry name" value="TR_THY"/>
    <property type="match status" value="1"/>
</dbReference>
<keyword evidence="6 7" id="KW-0378">Hydrolase</keyword>
<protein>
    <recommendedName>
        <fullName evidence="7">5-hydroxyisourate hydrolase</fullName>
        <shortName evidence="7">HIU hydrolase</shortName>
        <shortName evidence="7">HIUHase</shortName>
        <ecNumber evidence="7">3.5.2.17</ecNumber>
    </recommendedName>
</protein>
<dbReference type="EC" id="3.5.2.17" evidence="7"/>
<accession>A0ABW1EMG6</accession>
<dbReference type="SUPFAM" id="SSF49472">
    <property type="entry name" value="Transthyretin (synonym: prealbumin)"/>
    <property type="match status" value="1"/>
</dbReference>
<dbReference type="InterPro" id="IPR023416">
    <property type="entry name" value="Transthyretin/HIU_hydrolase_d"/>
</dbReference>
<dbReference type="PRINTS" id="PR00189">
    <property type="entry name" value="TRNSTHYRETIN"/>
</dbReference>
<comment type="similarity">
    <text evidence="3 7">Belongs to the transthyretin family. 5-hydroxyisourate hydrolase subfamily.</text>
</comment>
<evidence type="ECO:0000313" key="9">
    <source>
        <dbReference type="EMBL" id="MFC5864490.1"/>
    </source>
</evidence>
<dbReference type="GO" id="GO:0033971">
    <property type="term" value="F:hydroxyisourate hydrolase activity"/>
    <property type="evidence" value="ECO:0007669"/>
    <property type="project" value="UniProtKB-EC"/>
</dbReference>
<dbReference type="Proteomes" id="UP001596091">
    <property type="component" value="Unassembled WGS sequence"/>
</dbReference>
<evidence type="ECO:0000256" key="6">
    <source>
        <dbReference type="ARBA" id="ARBA00022801"/>
    </source>
</evidence>
<evidence type="ECO:0000256" key="4">
    <source>
        <dbReference type="ARBA" id="ARBA00011881"/>
    </source>
</evidence>
<comment type="catalytic activity">
    <reaction evidence="1 7">
        <text>5-hydroxyisourate + H2O = 5-hydroxy-2-oxo-4-ureido-2,5-dihydro-1H-imidazole-5-carboxylate + H(+)</text>
        <dbReference type="Rhea" id="RHEA:23736"/>
        <dbReference type="ChEBI" id="CHEBI:15377"/>
        <dbReference type="ChEBI" id="CHEBI:15378"/>
        <dbReference type="ChEBI" id="CHEBI:18072"/>
        <dbReference type="ChEBI" id="CHEBI:58639"/>
        <dbReference type="EC" id="3.5.2.17"/>
    </reaction>
</comment>
<dbReference type="PROSITE" id="PS00768">
    <property type="entry name" value="TRANSTHYRETIN_1"/>
    <property type="match status" value="1"/>
</dbReference>
<dbReference type="PANTHER" id="PTHR10395">
    <property type="entry name" value="URICASE AND TRANSTHYRETIN-RELATED"/>
    <property type="match status" value="1"/>
</dbReference>
<dbReference type="InterPro" id="IPR014306">
    <property type="entry name" value="Hydroxyisourate_hydrolase"/>
</dbReference>
<dbReference type="InterPro" id="IPR036817">
    <property type="entry name" value="Transthyretin/HIU_hydrolase_sf"/>
</dbReference>
<reference evidence="10" key="1">
    <citation type="journal article" date="2019" name="Int. J. Syst. Evol. Microbiol.">
        <title>The Global Catalogue of Microorganisms (GCM) 10K type strain sequencing project: providing services to taxonomists for standard genome sequencing and annotation.</title>
        <authorList>
            <consortium name="The Broad Institute Genomics Platform"/>
            <consortium name="The Broad Institute Genome Sequencing Center for Infectious Disease"/>
            <person name="Wu L."/>
            <person name="Ma J."/>
        </authorList>
    </citation>
    <scope>NUCLEOTIDE SEQUENCE [LARGE SCALE GENOMIC DNA]</scope>
    <source>
        <strain evidence="10">JCM 4087</strain>
    </source>
</reference>
<keyword evidence="10" id="KW-1185">Reference proteome</keyword>
<gene>
    <name evidence="9" type="primary">uraH</name>
    <name evidence="9" type="ORF">ACFPT7_19440</name>
</gene>
<comment type="caution">
    <text evidence="9">The sequence shown here is derived from an EMBL/GenBank/DDBJ whole genome shotgun (WGS) entry which is preliminary data.</text>
</comment>
<evidence type="ECO:0000256" key="3">
    <source>
        <dbReference type="ARBA" id="ARBA00009850"/>
    </source>
</evidence>
<name>A0ABW1EMG6_9BACT</name>
<proteinExistence type="inferred from homology"/>
<sequence length="109" mass="12238">MSAITTHVLDAVLGKPAEGISVHLEKHLDQRWTAIGEGHTDRDGRCRDLCLDSGDGIYRITFAVEAYFSRHSRTSIYPEIAITFRVDGSQHYHIPVLLSDNSYTTYRGS</sequence>
<dbReference type="Gene3D" id="2.60.40.180">
    <property type="entry name" value="Transthyretin/hydroxyisourate hydrolase domain"/>
    <property type="match status" value="1"/>
</dbReference>
<dbReference type="Pfam" id="PF00576">
    <property type="entry name" value="Transthyretin"/>
    <property type="match status" value="1"/>
</dbReference>
<evidence type="ECO:0000313" key="10">
    <source>
        <dbReference type="Proteomes" id="UP001596091"/>
    </source>
</evidence>
<evidence type="ECO:0000256" key="2">
    <source>
        <dbReference type="ARBA" id="ARBA00002704"/>
    </source>
</evidence>
<comment type="subunit">
    <text evidence="4 7">Homotetramer.</text>
</comment>
<organism evidence="9 10">
    <name type="scientific">Acidicapsa dinghuensis</name>
    <dbReference type="NCBI Taxonomy" id="2218256"/>
    <lineage>
        <taxon>Bacteria</taxon>
        <taxon>Pseudomonadati</taxon>
        <taxon>Acidobacteriota</taxon>
        <taxon>Terriglobia</taxon>
        <taxon>Terriglobales</taxon>
        <taxon>Acidobacteriaceae</taxon>
        <taxon>Acidicapsa</taxon>
    </lineage>
</organism>
<feature type="domain" description="Transthyretin/hydroxyisourate hydrolase" evidence="8">
    <location>
        <begin position="1"/>
        <end position="108"/>
    </location>
</feature>
<comment type="function">
    <text evidence="2">Catalyzes the hydrolysis of 5-hydroxyisourate (HIU) to 2-oxo-4-hydroxy-4-carboxy-5-ureidoimidazoline (OHCU).</text>
</comment>
<evidence type="ECO:0000256" key="5">
    <source>
        <dbReference type="ARBA" id="ARBA00022631"/>
    </source>
</evidence>
<keyword evidence="5 7" id="KW-0659">Purine metabolism</keyword>
<dbReference type="RefSeq" id="WP_263333116.1">
    <property type="nucleotide sequence ID" value="NZ_JAGSYH010000001.1"/>
</dbReference>
<dbReference type="NCBIfam" id="TIGR02962">
    <property type="entry name" value="hdxy_isourate"/>
    <property type="match status" value="1"/>
</dbReference>
<dbReference type="CDD" id="cd05822">
    <property type="entry name" value="TLP_HIUase"/>
    <property type="match status" value="1"/>
</dbReference>
<evidence type="ECO:0000256" key="1">
    <source>
        <dbReference type="ARBA" id="ARBA00001043"/>
    </source>
</evidence>
<dbReference type="InterPro" id="IPR000895">
    <property type="entry name" value="Transthyretin/HIU_hydrolase"/>
</dbReference>
<dbReference type="InterPro" id="IPR023418">
    <property type="entry name" value="Thyroxine_BS"/>
</dbReference>